<name>A0ACC0WEE3_9STRA</name>
<dbReference type="EMBL" id="CM047592">
    <property type="protein sequence ID" value="KAI9917169.1"/>
    <property type="molecule type" value="Genomic_DNA"/>
</dbReference>
<accession>A0ACC0WEE3</accession>
<gene>
    <name evidence="1" type="ORF">PsorP6_012774</name>
</gene>
<keyword evidence="2" id="KW-1185">Reference proteome</keyword>
<protein>
    <submittedName>
        <fullName evidence="1">Uncharacterized protein</fullName>
    </submittedName>
</protein>
<sequence>MTTSPFSHTSGSGVNTQIPFELVHSDFMGPIKPFSKGVAKYFVKFIDDCTRMVYVYPIKAKSEVFDRFKAFFFLAKVETQHDGRGDVNVNSVTQPQSPPASGPEDMEVDGNAQGDDIEMYEASNATRSIVPIAGGSGAAACVPVPVDDFAIGQRFPSRRNHDQTSSMIPLSVPVPASDRLVFNGGSSRPRAIAYQPRSLLVDQPSSVSDESLHPPLLSDTPSVTIHDEDDTVERENKRPRVDSYDIALAAKDVL</sequence>
<evidence type="ECO:0000313" key="1">
    <source>
        <dbReference type="EMBL" id="KAI9917169.1"/>
    </source>
</evidence>
<organism evidence="1 2">
    <name type="scientific">Peronosclerospora sorghi</name>
    <dbReference type="NCBI Taxonomy" id="230839"/>
    <lineage>
        <taxon>Eukaryota</taxon>
        <taxon>Sar</taxon>
        <taxon>Stramenopiles</taxon>
        <taxon>Oomycota</taxon>
        <taxon>Peronosporomycetes</taxon>
        <taxon>Peronosporales</taxon>
        <taxon>Peronosporaceae</taxon>
        <taxon>Peronosclerospora</taxon>
    </lineage>
</organism>
<evidence type="ECO:0000313" key="2">
    <source>
        <dbReference type="Proteomes" id="UP001163321"/>
    </source>
</evidence>
<reference evidence="1 2" key="1">
    <citation type="journal article" date="2022" name="bioRxiv">
        <title>The genome of the oomycete Peronosclerospora sorghi, a cosmopolitan pathogen of maize and sorghum, is inflated with dispersed pseudogenes.</title>
        <authorList>
            <person name="Fletcher K."/>
            <person name="Martin F."/>
            <person name="Isakeit T."/>
            <person name="Cavanaugh K."/>
            <person name="Magill C."/>
            <person name="Michelmore R."/>
        </authorList>
    </citation>
    <scope>NUCLEOTIDE SEQUENCE [LARGE SCALE GENOMIC DNA]</scope>
    <source>
        <strain evidence="1">P6</strain>
    </source>
</reference>
<comment type="caution">
    <text evidence="1">The sequence shown here is derived from an EMBL/GenBank/DDBJ whole genome shotgun (WGS) entry which is preliminary data.</text>
</comment>
<dbReference type="Proteomes" id="UP001163321">
    <property type="component" value="Chromosome 13"/>
</dbReference>
<proteinExistence type="predicted"/>